<feature type="compositionally biased region" description="Polar residues" evidence="6">
    <location>
        <begin position="84"/>
        <end position="95"/>
    </location>
</feature>
<evidence type="ECO:0000256" key="4">
    <source>
        <dbReference type="ARBA" id="ARBA00023163"/>
    </source>
</evidence>
<dbReference type="Pfam" id="PF07716">
    <property type="entry name" value="bZIP_2"/>
    <property type="match status" value="1"/>
</dbReference>
<keyword evidence="4" id="KW-0804">Transcription</keyword>
<keyword evidence="9" id="KW-1185">Reference proteome</keyword>
<dbReference type="AlphaFoldDB" id="A0AAJ0B9G4"/>
<keyword evidence="3" id="KW-0238">DNA-binding</keyword>
<evidence type="ECO:0000313" key="9">
    <source>
        <dbReference type="Proteomes" id="UP001239445"/>
    </source>
</evidence>
<comment type="subcellular location">
    <subcellularLocation>
        <location evidence="1">Nucleus</location>
    </subcellularLocation>
</comment>
<dbReference type="CDD" id="cd14705">
    <property type="entry name" value="bZIP_Zip1"/>
    <property type="match status" value="1"/>
</dbReference>
<sequence length="428" mass="46481">MTSYGPLAAARRILAPKLPRATSLSRLRSLEAERLSNMLLGLPGVVGGLAHDASPLSTPPTMKEESPQLPGPMLGQGAAPPLSRPTSRLSQSLSQPMMRHSDQPPVGGLVQELGGRLLYSPAPPPTTPVPESQSMMGETLWAAGVVRQLPASGSARRTLQLGDGQQHLLAITPTHGEEILIPVDYHQASKEADEKRQRNAGASARFRQRKKEREKEQQQVLQKLETQNHELEKKVEDLERRNQDLEAERDFLQDERNRLRDIVSRTPGISEWADRGPPSPTPPASYGDPSMLERLAKRRRTDSEPGLGTLSYRPTSSLLPPLAGGPPPAYAVPQSPHLAAASPKTARLPPIRFNHPYPTSETSPPLQPGPPPPPAPPQIGQPSTYSSFTKTPYEWATSPRGPPEGGPRPAQTASQVTYAKSSWACIRT</sequence>
<reference evidence="8" key="1">
    <citation type="submission" date="2023-06" db="EMBL/GenBank/DDBJ databases">
        <title>Genome-scale phylogeny and comparative genomics of the fungal order Sordariales.</title>
        <authorList>
            <consortium name="Lawrence Berkeley National Laboratory"/>
            <person name="Hensen N."/>
            <person name="Bonometti L."/>
            <person name="Westerberg I."/>
            <person name="Brannstrom I.O."/>
            <person name="Guillou S."/>
            <person name="Cros-Aarteil S."/>
            <person name="Calhoun S."/>
            <person name="Haridas S."/>
            <person name="Kuo A."/>
            <person name="Mondo S."/>
            <person name="Pangilinan J."/>
            <person name="Riley R."/>
            <person name="Labutti K."/>
            <person name="Andreopoulos B."/>
            <person name="Lipzen A."/>
            <person name="Chen C."/>
            <person name="Yanf M."/>
            <person name="Daum C."/>
            <person name="Ng V."/>
            <person name="Clum A."/>
            <person name="Steindorff A."/>
            <person name="Ohm R."/>
            <person name="Martin F."/>
            <person name="Silar P."/>
            <person name="Natvig D."/>
            <person name="Lalanne C."/>
            <person name="Gautier V."/>
            <person name="Ament-Velasquez S.L."/>
            <person name="Kruys A."/>
            <person name="Hutchinson M.I."/>
            <person name="Powell A.J."/>
            <person name="Barry K."/>
            <person name="Miller A.N."/>
            <person name="Grigoriev I.V."/>
            <person name="Debuchy R."/>
            <person name="Gladieux P."/>
            <person name="Thoren M.H."/>
            <person name="Johannesson H."/>
        </authorList>
    </citation>
    <scope>NUCLEOTIDE SEQUENCE</scope>
    <source>
        <strain evidence="8">PSN4</strain>
    </source>
</reference>
<dbReference type="PANTHER" id="PTHR13044">
    <property type="entry name" value="ACTIVATING TRANSCRIPTION FACTOR ATF 4/5"/>
    <property type="match status" value="1"/>
</dbReference>
<evidence type="ECO:0000256" key="6">
    <source>
        <dbReference type="SAM" id="MobiDB-lite"/>
    </source>
</evidence>
<evidence type="ECO:0000256" key="5">
    <source>
        <dbReference type="ARBA" id="ARBA00023242"/>
    </source>
</evidence>
<dbReference type="GO" id="GO:0000977">
    <property type="term" value="F:RNA polymerase II transcription regulatory region sequence-specific DNA binding"/>
    <property type="evidence" value="ECO:0007669"/>
    <property type="project" value="TreeGrafter"/>
</dbReference>
<evidence type="ECO:0000259" key="7">
    <source>
        <dbReference type="PROSITE" id="PS50217"/>
    </source>
</evidence>
<feature type="region of interest" description="Disordered" evidence="6">
    <location>
        <begin position="51"/>
        <end position="104"/>
    </location>
</feature>
<feature type="region of interest" description="Disordered" evidence="6">
    <location>
        <begin position="268"/>
        <end position="428"/>
    </location>
</feature>
<evidence type="ECO:0000313" key="8">
    <source>
        <dbReference type="EMBL" id="KAK1754145.1"/>
    </source>
</evidence>
<dbReference type="GO" id="GO:0005634">
    <property type="term" value="C:nucleus"/>
    <property type="evidence" value="ECO:0007669"/>
    <property type="project" value="UniProtKB-SubCell"/>
</dbReference>
<feature type="region of interest" description="Disordered" evidence="6">
    <location>
        <begin position="190"/>
        <end position="228"/>
    </location>
</feature>
<dbReference type="EMBL" id="MU839836">
    <property type="protein sequence ID" value="KAK1754145.1"/>
    <property type="molecule type" value="Genomic_DNA"/>
</dbReference>
<feature type="compositionally biased region" description="Polar residues" evidence="6">
    <location>
        <begin position="411"/>
        <end position="420"/>
    </location>
</feature>
<dbReference type="InterPro" id="IPR004827">
    <property type="entry name" value="bZIP"/>
</dbReference>
<accession>A0AAJ0B9G4</accession>
<dbReference type="SUPFAM" id="SSF57959">
    <property type="entry name" value="Leucine zipper domain"/>
    <property type="match status" value="1"/>
</dbReference>
<organism evidence="8 9">
    <name type="scientific">Echria macrotheca</name>
    <dbReference type="NCBI Taxonomy" id="438768"/>
    <lineage>
        <taxon>Eukaryota</taxon>
        <taxon>Fungi</taxon>
        <taxon>Dikarya</taxon>
        <taxon>Ascomycota</taxon>
        <taxon>Pezizomycotina</taxon>
        <taxon>Sordariomycetes</taxon>
        <taxon>Sordariomycetidae</taxon>
        <taxon>Sordariales</taxon>
        <taxon>Schizotheciaceae</taxon>
        <taxon>Echria</taxon>
    </lineage>
</organism>
<dbReference type="InterPro" id="IPR046347">
    <property type="entry name" value="bZIP_sf"/>
</dbReference>
<dbReference type="PROSITE" id="PS50217">
    <property type="entry name" value="BZIP"/>
    <property type="match status" value="1"/>
</dbReference>
<dbReference type="PANTHER" id="PTHR13044:SF14">
    <property type="entry name" value="CRYPTOCEPHAL, ISOFORM A"/>
    <property type="match status" value="1"/>
</dbReference>
<protein>
    <recommendedName>
        <fullName evidence="7">BZIP domain-containing protein</fullName>
    </recommendedName>
</protein>
<gene>
    <name evidence="8" type="ORF">QBC47DRAFT_302550</name>
</gene>
<keyword evidence="5" id="KW-0539">Nucleus</keyword>
<keyword evidence="2" id="KW-0805">Transcription regulation</keyword>
<dbReference type="GO" id="GO:0001228">
    <property type="term" value="F:DNA-binding transcription activator activity, RNA polymerase II-specific"/>
    <property type="evidence" value="ECO:0007669"/>
    <property type="project" value="TreeGrafter"/>
</dbReference>
<dbReference type="Proteomes" id="UP001239445">
    <property type="component" value="Unassembled WGS sequence"/>
</dbReference>
<evidence type="ECO:0000256" key="2">
    <source>
        <dbReference type="ARBA" id="ARBA00023015"/>
    </source>
</evidence>
<dbReference type="Gene3D" id="1.20.5.170">
    <property type="match status" value="1"/>
</dbReference>
<proteinExistence type="predicted"/>
<evidence type="ECO:0000256" key="3">
    <source>
        <dbReference type="ARBA" id="ARBA00023125"/>
    </source>
</evidence>
<evidence type="ECO:0000256" key="1">
    <source>
        <dbReference type="ARBA" id="ARBA00004123"/>
    </source>
</evidence>
<name>A0AAJ0B9G4_9PEZI</name>
<dbReference type="PROSITE" id="PS00036">
    <property type="entry name" value="BZIP_BASIC"/>
    <property type="match status" value="1"/>
</dbReference>
<feature type="domain" description="BZIP" evidence="7">
    <location>
        <begin position="189"/>
        <end position="248"/>
    </location>
</feature>
<comment type="caution">
    <text evidence="8">The sequence shown here is derived from an EMBL/GenBank/DDBJ whole genome shotgun (WGS) entry which is preliminary data.</text>
</comment>
<feature type="compositionally biased region" description="Pro residues" evidence="6">
    <location>
        <begin position="365"/>
        <end position="379"/>
    </location>
</feature>